<dbReference type="InterPro" id="IPR013785">
    <property type="entry name" value="Aldolase_TIM"/>
</dbReference>
<dbReference type="PANTHER" id="PTHR42894:SF1">
    <property type="entry name" value="N-(5'-PHOSPHORIBOSYL)ANTHRANILATE ISOMERASE"/>
    <property type="match status" value="1"/>
</dbReference>
<evidence type="ECO:0000256" key="1">
    <source>
        <dbReference type="ARBA" id="ARBA00001164"/>
    </source>
</evidence>
<reference evidence="13" key="1">
    <citation type="journal article" date="2018" name="Genome Announc.">
        <title>Complete Genome Sequence of the Methanococcus maripaludis Type Strain JJ (DSM 2067), a Model for Selenoprotein Synthesis in Archaea.</title>
        <authorList>
            <person name="Poehlein A."/>
            <person name="Heym D."/>
            <person name="Quitzke V."/>
            <person name="Fersch J."/>
            <person name="Daniel R."/>
            <person name="Rother M."/>
        </authorList>
    </citation>
    <scope>NUCLEOTIDE SEQUENCE [LARGE SCALE GENOMIC DNA]</scope>
    <source>
        <strain evidence="13">DSM 2067</strain>
    </source>
</reference>
<reference evidence="10" key="2">
    <citation type="submission" date="2018-02" db="EMBL/GenBank/DDBJ databases">
        <title>Complete genome sequence of the Methanococcus maripaludis type strain JJ (DSM 2067), a model for selenoprotein synthesis in Archaea.</title>
        <authorList>
            <person name="Poehlein A."/>
            <person name="Heym D."/>
            <person name="Quitzke V."/>
            <person name="Fersch J."/>
            <person name="Daniel R."/>
            <person name="Rother M."/>
        </authorList>
    </citation>
    <scope>NUCLEOTIDE SEQUENCE [LARGE SCALE GENOMIC DNA]</scope>
    <source>
        <strain evidence="10">DSM 2067</strain>
    </source>
</reference>
<comment type="pathway">
    <text evidence="2 8">Amino-acid biosynthesis; L-tryptophan biosynthesis; L-tryptophan from chorismate: step 3/5.</text>
</comment>
<gene>
    <name evidence="8 10" type="primary">trpF</name>
    <name evidence="11" type="ORF">HNP94_000731</name>
    <name evidence="12" type="ORF">HNP96_000284</name>
    <name evidence="10" type="ORF">MMJJ_18510</name>
</gene>
<dbReference type="PANTHER" id="PTHR42894">
    <property type="entry name" value="N-(5'-PHOSPHORIBOSYL)ANTHRANILATE ISOMERASE"/>
    <property type="match status" value="1"/>
</dbReference>
<dbReference type="GO" id="GO:0000162">
    <property type="term" value="P:L-tryptophan biosynthetic process"/>
    <property type="evidence" value="ECO:0007669"/>
    <property type="project" value="UniProtKB-UniRule"/>
</dbReference>
<keyword evidence="6 8" id="KW-0057">Aromatic amino acid biosynthesis</keyword>
<dbReference type="EC" id="5.3.1.24" evidence="8"/>
<evidence type="ECO:0000256" key="8">
    <source>
        <dbReference type="HAMAP-Rule" id="MF_00135"/>
    </source>
</evidence>
<dbReference type="EMBL" id="JACHED010000001">
    <property type="protein sequence ID" value="MBB6496263.1"/>
    <property type="molecule type" value="Genomic_DNA"/>
</dbReference>
<keyword evidence="5 8" id="KW-0822">Tryptophan biosynthesis</keyword>
<dbReference type="Gene3D" id="3.20.20.70">
    <property type="entry name" value="Aldolase class I"/>
    <property type="match status" value="1"/>
</dbReference>
<dbReference type="Pfam" id="PF00697">
    <property type="entry name" value="PRAI"/>
    <property type="match status" value="1"/>
</dbReference>
<evidence type="ECO:0000313" key="10">
    <source>
        <dbReference type="EMBL" id="AVB77221.1"/>
    </source>
</evidence>
<name>A0A2L1CCY7_METMI</name>
<dbReference type="Proteomes" id="UP000567099">
    <property type="component" value="Unassembled WGS sequence"/>
</dbReference>
<evidence type="ECO:0000256" key="3">
    <source>
        <dbReference type="ARBA" id="ARBA00007571"/>
    </source>
</evidence>
<evidence type="ECO:0000256" key="6">
    <source>
        <dbReference type="ARBA" id="ARBA00023141"/>
    </source>
</evidence>
<dbReference type="RefSeq" id="WP_104838558.1">
    <property type="nucleotide sequence ID" value="NZ_CP026606.1"/>
</dbReference>
<accession>A0A2L1CCY7</accession>
<sequence>MFIKICGIKTPEELRIVENYGSATGVILECASKRRIGFETAKNLVNLSNIPVFAVSTTFDISVWENIIELTGTNYLQMHSDIDQKAIDFIKNEYGCFIMKSFKIPETSESPEIDAEKIISEIETYEVDRILLDTGKGCGQIHDHRISQMIAKKFDIVLAGGLDPDNVLKIVKSVKPFGVDVSSGVENNNSKDEELIKKFCENVKLGENYEM</sequence>
<dbReference type="AlphaFoldDB" id="A0A2L1CCY7"/>
<keyword evidence="7 8" id="KW-0413">Isomerase</keyword>
<evidence type="ECO:0000256" key="5">
    <source>
        <dbReference type="ARBA" id="ARBA00022822"/>
    </source>
</evidence>
<reference evidence="12 15" key="3">
    <citation type="submission" date="2020-08" db="EMBL/GenBank/DDBJ databases">
        <title>Genomic Encyclopedia of Type Strains, Phase IV (KMG-V): Genome sequencing to study the core and pangenomes of soil and plant-associated prokaryotes.</title>
        <authorList>
            <person name="Whitman W."/>
        </authorList>
    </citation>
    <scope>NUCLEOTIDE SEQUENCE [LARGE SCALE GENOMIC DNA]</scope>
    <source>
        <strain evidence="11 14">C13</strain>
        <strain evidence="12 15">D1</strain>
    </source>
</reference>
<dbReference type="CDD" id="cd00405">
    <property type="entry name" value="PRAI"/>
    <property type="match status" value="1"/>
</dbReference>
<evidence type="ECO:0000313" key="11">
    <source>
        <dbReference type="EMBL" id="MBA2863731.1"/>
    </source>
</evidence>
<dbReference type="InterPro" id="IPR011060">
    <property type="entry name" value="RibuloseP-bd_barrel"/>
</dbReference>
<dbReference type="Proteomes" id="UP000239462">
    <property type="component" value="Chromosome"/>
</dbReference>
<dbReference type="NCBIfam" id="NF002304">
    <property type="entry name" value="PRK01222.2-4"/>
    <property type="match status" value="1"/>
</dbReference>
<dbReference type="SUPFAM" id="SSF51366">
    <property type="entry name" value="Ribulose-phoshate binding barrel"/>
    <property type="match status" value="1"/>
</dbReference>
<organism evidence="10 13">
    <name type="scientific">Methanococcus maripaludis</name>
    <name type="common">Methanococcus deltae</name>
    <dbReference type="NCBI Taxonomy" id="39152"/>
    <lineage>
        <taxon>Archaea</taxon>
        <taxon>Methanobacteriati</taxon>
        <taxon>Methanobacteriota</taxon>
        <taxon>Methanomada group</taxon>
        <taxon>Methanococci</taxon>
        <taxon>Methanococcales</taxon>
        <taxon>Methanococcaceae</taxon>
        <taxon>Methanococcus</taxon>
    </lineage>
</organism>
<evidence type="ECO:0000259" key="9">
    <source>
        <dbReference type="Pfam" id="PF00697"/>
    </source>
</evidence>
<evidence type="ECO:0000313" key="15">
    <source>
        <dbReference type="Proteomes" id="UP000590564"/>
    </source>
</evidence>
<dbReference type="InterPro" id="IPR044643">
    <property type="entry name" value="TrpF_fam"/>
</dbReference>
<dbReference type="HAMAP" id="MF_00135">
    <property type="entry name" value="PRAI"/>
    <property type="match status" value="1"/>
</dbReference>
<proteinExistence type="inferred from homology"/>
<evidence type="ECO:0000313" key="13">
    <source>
        <dbReference type="Proteomes" id="UP000239462"/>
    </source>
</evidence>
<evidence type="ECO:0000313" key="12">
    <source>
        <dbReference type="EMBL" id="MBB6496263.1"/>
    </source>
</evidence>
<evidence type="ECO:0000256" key="2">
    <source>
        <dbReference type="ARBA" id="ARBA00004664"/>
    </source>
</evidence>
<evidence type="ECO:0000256" key="7">
    <source>
        <dbReference type="ARBA" id="ARBA00023235"/>
    </source>
</evidence>
<dbReference type="InterPro" id="IPR001240">
    <property type="entry name" value="PRAI_dom"/>
</dbReference>
<dbReference type="GeneID" id="36102932"/>
<dbReference type="GO" id="GO:0004640">
    <property type="term" value="F:phosphoribosylanthranilate isomerase activity"/>
    <property type="evidence" value="ECO:0007669"/>
    <property type="project" value="UniProtKB-UniRule"/>
</dbReference>
<feature type="domain" description="N-(5'phosphoribosyl) anthranilate isomerase (PRAI)" evidence="9">
    <location>
        <begin position="4"/>
        <end position="202"/>
    </location>
</feature>
<comment type="similarity">
    <text evidence="3 8">Belongs to the TrpF family.</text>
</comment>
<dbReference type="EMBL" id="JACDUO010000001">
    <property type="protein sequence ID" value="MBA2863731.1"/>
    <property type="molecule type" value="Genomic_DNA"/>
</dbReference>
<dbReference type="Proteomes" id="UP000590564">
    <property type="component" value="Unassembled WGS sequence"/>
</dbReference>
<evidence type="ECO:0000256" key="4">
    <source>
        <dbReference type="ARBA" id="ARBA00022605"/>
    </source>
</evidence>
<evidence type="ECO:0000313" key="14">
    <source>
        <dbReference type="Proteomes" id="UP000567099"/>
    </source>
</evidence>
<dbReference type="UniPathway" id="UPA00035">
    <property type="reaction ID" value="UER00042"/>
</dbReference>
<keyword evidence="4 8" id="KW-0028">Amino-acid biosynthesis</keyword>
<dbReference type="KEGG" id="mmad:MMJJ_18510"/>
<dbReference type="EMBL" id="CP026606">
    <property type="protein sequence ID" value="AVB77221.1"/>
    <property type="molecule type" value="Genomic_DNA"/>
</dbReference>
<protein>
    <recommendedName>
        <fullName evidence="8">N-(5'-phosphoribosyl)anthranilate isomerase</fullName>
        <shortName evidence="8">PRAI</shortName>
        <ecNumber evidence="8">5.3.1.24</ecNumber>
    </recommendedName>
</protein>
<comment type="catalytic activity">
    <reaction evidence="1 8">
        <text>N-(5-phospho-beta-D-ribosyl)anthranilate = 1-(2-carboxyphenylamino)-1-deoxy-D-ribulose 5-phosphate</text>
        <dbReference type="Rhea" id="RHEA:21540"/>
        <dbReference type="ChEBI" id="CHEBI:18277"/>
        <dbReference type="ChEBI" id="CHEBI:58613"/>
        <dbReference type="EC" id="5.3.1.24"/>
    </reaction>
</comment>